<dbReference type="GO" id="GO:0005886">
    <property type="term" value="C:plasma membrane"/>
    <property type="evidence" value="ECO:0007669"/>
    <property type="project" value="TreeGrafter"/>
</dbReference>
<dbReference type="RefSeq" id="WP_216400669.1">
    <property type="nucleotide sequence ID" value="NZ_JANGAB010000001.1"/>
</dbReference>
<evidence type="ECO:0000313" key="6">
    <source>
        <dbReference type="Proteomes" id="UP001205063"/>
    </source>
</evidence>
<feature type="domain" description="Penicillin-binding protein dimerisation" evidence="4">
    <location>
        <begin position="52"/>
        <end position="300"/>
    </location>
</feature>
<feature type="domain" description="Penicillin-binding protein transpeptidase" evidence="3">
    <location>
        <begin position="350"/>
        <end position="663"/>
    </location>
</feature>
<dbReference type="InterPro" id="IPR050515">
    <property type="entry name" value="Beta-lactam/transpept"/>
</dbReference>
<dbReference type="GO" id="GO:0071555">
    <property type="term" value="P:cell wall organization"/>
    <property type="evidence" value="ECO:0007669"/>
    <property type="project" value="TreeGrafter"/>
</dbReference>
<comment type="similarity">
    <text evidence="1">Belongs to the transpeptidase family.</text>
</comment>
<dbReference type="EMBL" id="JANGAB010000001">
    <property type="protein sequence ID" value="MCQ4948606.1"/>
    <property type="molecule type" value="Genomic_DNA"/>
</dbReference>
<evidence type="ECO:0000256" key="1">
    <source>
        <dbReference type="ARBA" id="ARBA00007171"/>
    </source>
</evidence>
<proteinExistence type="inferred from homology"/>
<protein>
    <submittedName>
        <fullName evidence="5">Penicillin-binding transpeptidase domain-containing protein</fullName>
    </submittedName>
</protein>
<evidence type="ECO:0000259" key="4">
    <source>
        <dbReference type="Pfam" id="PF03717"/>
    </source>
</evidence>
<evidence type="ECO:0000259" key="3">
    <source>
        <dbReference type="Pfam" id="PF00905"/>
    </source>
</evidence>
<organism evidence="5 6">
    <name type="scientific">Bittarella massiliensis</name>
    <name type="common">ex Durand et al. 2017</name>
    <dbReference type="NCBI Taxonomy" id="1720313"/>
    <lineage>
        <taxon>Bacteria</taxon>
        <taxon>Bacillati</taxon>
        <taxon>Bacillota</taxon>
        <taxon>Clostridia</taxon>
        <taxon>Eubacteriales</taxon>
        <taxon>Oscillospiraceae</taxon>
        <taxon>Bittarella (ex Durand et al. 2017)</taxon>
    </lineage>
</organism>
<comment type="caution">
    <text evidence="5">The sequence shown here is derived from an EMBL/GenBank/DDBJ whole genome shotgun (WGS) entry which is preliminary data.</text>
</comment>
<dbReference type="PANTHER" id="PTHR30627:SF2">
    <property type="entry name" value="PEPTIDOGLYCAN D,D-TRANSPEPTIDASE MRDA"/>
    <property type="match status" value="1"/>
</dbReference>
<dbReference type="GO" id="GO:0008658">
    <property type="term" value="F:penicillin binding"/>
    <property type="evidence" value="ECO:0007669"/>
    <property type="project" value="InterPro"/>
</dbReference>
<dbReference type="Proteomes" id="UP001205063">
    <property type="component" value="Unassembled WGS sequence"/>
</dbReference>
<feature type="region of interest" description="Disordered" evidence="2">
    <location>
        <begin position="670"/>
        <end position="693"/>
    </location>
</feature>
<dbReference type="Pfam" id="PF00905">
    <property type="entry name" value="Transpeptidase"/>
    <property type="match status" value="1"/>
</dbReference>
<dbReference type="Pfam" id="PF03717">
    <property type="entry name" value="PBP_dimer"/>
    <property type="match status" value="1"/>
</dbReference>
<reference evidence="5" key="1">
    <citation type="submission" date="2022-06" db="EMBL/GenBank/DDBJ databases">
        <title>Isolation of gut microbiota from human fecal samples.</title>
        <authorList>
            <person name="Pamer E.G."/>
            <person name="Barat B."/>
            <person name="Waligurski E."/>
            <person name="Medina S."/>
            <person name="Paddock L."/>
            <person name="Mostad J."/>
        </authorList>
    </citation>
    <scope>NUCLEOTIDE SEQUENCE</scope>
    <source>
        <strain evidence="5">DFI.7.96</strain>
    </source>
</reference>
<dbReference type="GO" id="GO:0071972">
    <property type="term" value="F:peptidoglycan L,D-transpeptidase activity"/>
    <property type="evidence" value="ECO:0007669"/>
    <property type="project" value="TreeGrafter"/>
</dbReference>
<dbReference type="PANTHER" id="PTHR30627">
    <property type="entry name" value="PEPTIDOGLYCAN D,D-TRANSPEPTIDASE"/>
    <property type="match status" value="1"/>
</dbReference>
<dbReference type="InterPro" id="IPR005311">
    <property type="entry name" value="PBP_dimer"/>
</dbReference>
<name>A0AAW5K6N5_9FIRM</name>
<dbReference type="AlphaFoldDB" id="A0AAW5K6N5"/>
<accession>A0AAW5K6N5</accession>
<gene>
    <name evidence="5" type="ORF">NE646_02835</name>
</gene>
<evidence type="ECO:0000313" key="5">
    <source>
        <dbReference type="EMBL" id="MCQ4948606.1"/>
    </source>
</evidence>
<dbReference type="InterPro" id="IPR001460">
    <property type="entry name" value="PCN-bd_Tpept"/>
</dbReference>
<evidence type="ECO:0000256" key="2">
    <source>
        <dbReference type="SAM" id="MobiDB-lite"/>
    </source>
</evidence>
<sequence length="693" mass="75258">MRNLLKNRLFYLAILILLVGGLFSVSLFKTQIVKGAEYAELNRSTSVYTNTTEAARGEIVDRNGVALARNRMCFNVQFNRLYLPADQLNATILAMIEILEQNGDSWNDTLPITLTEPFAFAPYQVPDGEDEPSEEKVEATIAKVKRQNNLNVYATAENVMDKLIDTYDLQEYDRATARKIAGVRYEMVERGYSNGTPYTFAEDVSMTTVTMVQEKNVTYPGVDIVEDTVREYPGGTLAPHLLGYIGPISAEEYTELSQQGYKLNATVGKDGIEKLYESYLKGTPGKTQVSRDKQGNILSVEEVQQPVAGNTVRLTIDARLQATVQELLDAKIKEIAATKGVDKGRDANAGTAVVIDTRTGEILAAVNSPTYDVNTFQKNYTELLEDSRRPLYNRAFKGTYTPGSVFKPAVALAGLSEGIITPSSTVYCGHTYTYYSDYQPQCLGTHGNISLTRALQVSCNIYFYDVARRVGIDPIGKIANQLGLGVKTGVELAESSGQISSPDVKSQLNPTEKWGPGDVIQAGIGQGYTTVTPLQLANYAATIANHGTHYTPHVVKSIERHDGSETVYETPVQSTKVDVSEEDFAAVEAGMVAVARVGSGRSGFANYTYTVGAKTGTPQVPGGSPNAVFICFGPVGDPEIAVCIIIEHGGDSVYLPTLARDIMNAYFFPPQEESAADSGQEEAPAADTQQPQG</sequence>